<evidence type="ECO:0000313" key="2">
    <source>
        <dbReference type="Proteomes" id="UP000789739"/>
    </source>
</evidence>
<comment type="caution">
    <text evidence="1">The sequence shown here is derived from an EMBL/GenBank/DDBJ whole genome shotgun (WGS) entry which is preliminary data.</text>
</comment>
<keyword evidence="2" id="KW-1185">Reference proteome</keyword>
<name>A0A9N9GSV8_9GLOM</name>
<reference evidence="1" key="1">
    <citation type="submission" date="2021-06" db="EMBL/GenBank/DDBJ databases">
        <authorList>
            <person name="Kallberg Y."/>
            <person name="Tangrot J."/>
            <person name="Rosling A."/>
        </authorList>
    </citation>
    <scope>NUCLEOTIDE SEQUENCE</scope>
    <source>
        <strain evidence="1">BR232B</strain>
    </source>
</reference>
<dbReference type="Proteomes" id="UP000789739">
    <property type="component" value="Unassembled WGS sequence"/>
</dbReference>
<organism evidence="1 2">
    <name type="scientific">Paraglomus brasilianum</name>
    <dbReference type="NCBI Taxonomy" id="144538"/>
    <lineage>
        <taxon>Eukaryota</taxon>
        <taxon>Fungi</taxon>
        <taxon>Fungi incertae sedis</taxon>
        <taxon>Mucoromycota</taxon>
        <taxon>Glomeromycotina</taxon>
        <taxon>Glomeromycetes</taxon>
        <taxon>Paraglomerales</taxon>
        <taxon>Paraglomeraceae</taxon>
        <taxon>Paraglomus</taxon>
    </lineage>
</organism>
<accession>A0A9N9GSV8</accession>
<dbReference type="InterPro" id="IPR027417">
    <property type="entry name" value="P-loop_NTPase"/>
</dbReference>
<dbReference type="SUPFAM" id="SSF52540">
    <property type="entry name" value="P-loop containing nucleoside triphosphate hydrolases"/>
    <property type="match status" value="1"/>
</dbReference>
<gene>
    <name evidence="1" type="ORF">PBRASI_LOCUS9057</name>
</gene>
<dbReference type="Gene3D" id="3.40.50.300">
    <property type="entry name" value="P-loop containing nucleotide triphosphate hydrolases"/>
    <property type="match status" value="1"/>
</dbReference>
<protein>
    <submittedName>
        <fullName evidence="1">1048_t:CDS:1</fullName>
    </submittedName>
</protein>
<proteinExistence type="predicted"/>
<evidence type="ECO:0000313" key="1">
    <source>
        <dbReference type="EMBL" id="CAG8627408.1"/>
    </source>
</evidence>
<dbReference type="EMBL" id="CAJVPI010001813">
    <property type="protein sequence ID" value="CAG8627408.1"/>
    <property type="molecule type" value="Genomic_DNA"/>
</dbReference>
<dbReference type="AlphaFoldDB" id="A0A9N9GSV8"/>
<dbReference type="OrthoDB" id="2313066at2759"/>
<sequence>MVKKKKTILALGDTGCGKSLFGKILFGFEAVSENSANSGTATVEFYENNEFIYVDTPGFNDTKGITDKQTFLEIMRKFERRSTNSVYEINSILWFCRPDSKATNSLQRQAKFIHQFFDYNNGYVDDLWNCVLIVFKGLILLDDQTHGPKEAAKIMHRKDNIEVNHFGCLITNIEENTASIKEGFRNLPGMLTKEQAKIEVLNIINRHSPIQIHFKKEKCTKCSLVIDPRVASPNCHGDLMRKSEQVEHSGRYVNGGAGLATFGLYTAVGAVVGNVPGAVVGGAVGLVGAAISELLDKKTWSCCGKSDFNSKCNPLEYDVCRICDQTRIYTNRCSDTSEHDF</sequence>